<feature type="signal peptide" evidence="3">
    <location>
        <begin position="1"/>
        <end position="18"/>
    </location>
</feature>
<feature type="chain" id="PRO_5022190825" description="Yeast cell wall synthesis Kre9/Knh1-like N-terminal domain-containing protein" evidence="3">
    <location>
        <begin position="19"/>
        <end position="179"/>
    </location>
</feature>
<evidence type="ECO:0000313" key="6">
    <source>
        <dbReference type="Proteomes" id="UP000320762"/>
    </source>
</evidence>
<evidence type="ECO:0000313" key="5">
    <source>
        <dbReference type="EMBL" id="TRM68117.1"/>
    </source>
</evidence>
<protein>
    <recommendedName>
        <fullName evidence="4">Yeast cell wall synthesis Kre9/Knh1-like N-terminal domain-containing protein</fullName>
    </recommendedName>
</protein>
<dbReference type="PANTHER" id="PTHR35185">
    <property type="entry name" value="SERINE/THREONINE-RICH PROTEIN ADG2-RELATED"/>
    <property type="match status" value="1"/>
</dbReference>
<keyword evidence="1 3" id="KW-0732">Signal</keyword>
<evidence type="ECO:0000256" key="3">
    <source>
        <dbReference type="SAM" id="SignalP"/>
    </source>
</evidence>
<accession>A0A550CTJ4</accession>
<dbReference type="OrthoDB" id="5316007at2759"/>
<reference evidence="5 6" key="1">
    <citation type="journal article" date="2019" name="New Phytol.">
        <title>Comparative genomics reveals unique wood-decay strategies and fruiting body development in the Schizophyllaceae.</title>
        <authorList>
            <person name="Almasi E."/>
            <person name="Sahu N."/>
            <person name="Krizsan K."/>
            <person name="Balint B."/>
            <person name="Kovacs G.M."/>
            <person name="Kiss B."/>
            <person name="Cseklye J."/>
            <person name="Drula E."/>
            <person name="Henrissat B."/>
            <person name="Nagy I."/>
            <person name="Chovatia M."/>
            <person name="Adam C."/>
            <person name="LaButti K."/>
            <person name="Lipzen A."/>
            <person name="Riley R."/>
            <person name="Grigoriev I.V."/>
            <person name="Nagy L.G."/>
        </authorList>
    </citation>
    <scope>NUCLEOTIDE SEQUENCE [LARGE SCALE GENOMIC DNA]</scope>
    <source>
        <strain evidence="5 6">NL-1724</strain>
    </source>
</reference>
<dbReference type="STRING" id="97359.A0A550CTJ4"/>
<comment type="caution">
    <text evidence="5">The sequence shown here is derived from an EMBL/GenBank/DDBJ whole genome shotgun (WGS) entry which is preliminary data.</text>
</comment>
<proteinExistence type="predicted"/>
<evidence type="ECO:0000256" key="2">
    <source>
        <dbReference type="SAM" id="MobiDB-lite"/>
    </source>
</evidence>
<feature type="domain" description="Yeast cell wall synthesis Kre9/Knh1-like N-terminal" evidence="4">
    <location>
        <begin position="23"/>
        <end position="117"/>
    </location>
</feature>
<dbReference type="InterPro" id="IPR052479">
    <property type="entry name" value="GPI-anchor_Adhesion_Reg"/>
</dbReference>
<sequence length="179" mass="18534">MRTSAILASLSLAAFAAAFTVTQPSQKKGWTDCNSQTLKWDSVTTDASNFTVVLVNQDDSVLSEPVVLAENVDASKGSIDIDAPSDGWPSGDDFQVNLVQSKKQLTQIYAQSNMFDIKEEDDCSATTTKSSSQTSGTQSGTNTASGASASETGDNNGALSMSAQTGFFGVVALLGAALA</sequence>
<dbReference type="PANTHER" id="PTHR35185:SF1">
    <property type="entry name" value="UPF0619 GPI-ANCHORED MEMBRANE PROTEIN C1322.10"/>
    <property type="match status" value="1"/>
</dbReference>
<evidence type="ECO:0000256" key="1">
    <source>
        <dbReference type="ARBA" id="ARBA00022729"/>
    </source>
</evidence>
<dbReference type="InterPro" id="IPR018466">
    <property type="entry name" value="Kre9/Knh1-like_N"/>
</dbReference>
<feature type="region of interest" description="Disordered" evidence="2">
    <location>
        <begin position="125"/>
        <end position="151"/>
    </location>
</feature>
<organism evidence="5 6">
    <name type="scientific">Schizophyllum amplum</name>
    <dbReference type="NCBI Taxonomy" id="97359"/>
    <lineage>
        <taxon>Eukaryota</taxon>
        <taxon>Fungi</taxon>
        <taxon>Dikarya</taxon>
        <taxon>Basidiomycota</taxon>
        <taxon>Agaricomycotina</taxon>
        <taxon>Agaricomycetes</taxon>
        <taxon>Agaricomycetidae</taxon>
        <taxon>Agaricales</taxon>
        <taxon>Schizophyllaceae</taxon>
        <taxon>Schizophyllum</taxon>
    </lineage>
</organism>
<gene>
    <name evidence="5" type="ORF">BD626DRAFT_564981</name>
</gene>
<evidence type="ECO:0000259" key="4">
    <source>
        <dbReference type="Pfam" id="PF10342"/>
    </source>
</evidence>
<dbReference type="AlphaFoldDB" id="A0A550CTJ4"/>
<name>A0A550CTJ4_9AGAR</name>
<keyword evidence="6" id="KW-1185">Reference proteome</keyword>
<dbReference type="Proteomes" id="UP000320762">
    <property type="component" value="Unassembled WGS sequence"/>
</dbReference>
<dbReference type="EMBL" id="VDMD01000002">
    <property type="protein sequence ID" value="TRM68117.1"/>
    <property type="molecule type" value="Genomic_DNA"/>
</dbReference>
<dbReference type="Pfam" id="PF10342">
    <property type="entry name" value="Kre9_KNH"/>
    <property type="match status" value="1"/>
</dbReference>